<dbReference type="Proteomes" id="UP001314169">
    <property type="component" value="Chromosome 15"/>
</dbReference>
<proteinExistence type="predicted"/>
<name>A0ABN9ZFL7_PIPNA</name>
<protein>
    <submittedName>
        <fullName evidence="1">Uncharacterized protein</fullName>
    </submittedName>
</protein>
<evidence type="ECO:0000313" key="1">
    <source>
        <dbReference type="EMBL" id="CAK6437115.1"/>
    </source>
</evidence>
<accession>A0ABN9ZFL7</accession>
<gene>
    <name evidence="1" type="ORF">MPIPNATIZW_LOCUS5421</name>
</gene>
<keyword evidence="2" id="KW-1185">Reference proteome</keyword>
<evidence type="ECO:0000313" key="2">
    <source>
        <dbReference type="Proteomes" id="UP001314169"/>
    </source>
</evidence>
<dbReference type="EMBL" id="OY882872">
    <property type="protein sequence ID" value="CAK6437115.1"/>
    <property type="molecule type" value="Genomic_DNA"/>
</dbReference>
<reference evidence="1" key="1">
    <citation type="submission" date="2023-12" db="EMBL/GenBank/DDBJ databases">
        <authorList>
            <person name="Brown T."/>
        </authorList>
    </citation>
    <scope>NUCLEOTIDE SEQUENCE</scope>
</reference>
<organism evidence="1 2">
    <name type="scientific">Pipistrellus nathusii</name>
    <name type="common">Nathusius' pipistrelle</name>
    <dbReference type="NCBI Taxonomy" id="59473"/>
    <lineage>
        <taxon>Eukaryota</taxon>
        <taxon>Metazoa</taxon>
        <taxon>Chordata</taxon>
        <taxon>Craniata</taxon>
        <taxon>Vertebrata</taxon>
        <taxon>Euteleostomi</taxon>
        <taxon>Mammalia</taxon>
        <taxon>Eutheria</taxon>
        <taxon>Laurasiatheria</taxon>
        <taxon>Chiroptera</taxon>
        <taxon>Yangochiroptera</taxon>
        <taxon>Vespertilionidae</taxon>
        <taxon>Pipistrellus</taxon>
    </lineage>
</organism>
<sequence length="126" mass="13372">MRYLVPYLESSGEGARGGDLGHTCPSLPPTPFPIFGFTAVVKAWDLVISPLPGIFCYSCFSFPSYRGCMGRVPTIPRCMGGSLHQCQGIIGPIPAPYFLLCCLPHTPNTGVGKRSHVAGLDGEEAG</sequence>